<dbReference type="GeneID" id="56141727"/>
<dbReference type="KEGG" id="nay:HYG81_00940"/>
<dbReference type="Pfam" id="PF24035">
    <property type="entry name" value="DUF7344"/>
    <property type="match status" value="1"/>
</dbReference>
<gene>
    <name evidence="3" type="ORF">HYG81_00940</name>
</gene>
<keyword evidence="4" id="KW-1185">Reference proteome</keyword>
<evidence type="ECO:0000313" key="3">
    <source>
        <dbReference type="EMBL" id="QLK26220.1"/>
    </source>
</evidence>
<organism evidence="3 4">
    <name type="scientific">Natrinema zhouii</name>
    <dbReference type="NCBI Taxonomy" id="1710539"/>
    <lineage>
        <taxon>Archaea</taxon>
        <taxon>Methanobacteriati</taxon>
        <taxon>Methanobacteriota</taxon>
        <taxon>Stenosarchaea group</taxon>
        <taxon>Halobacteria</taxon>
        <taxon>Halobacteriales</taxon>
        <taxon>Natrialbaceae</taxon>
        <taxon>Natrinema</taxon>
    </lineage>
</organism>
<dbReference type="RefSeq" id="WP_180841399.1">
    <property type="nucleotide sequence ID" value="NZ_CP059154.1"/>
</dbReference>
<dbReference type="Proteomes" id="UP000510869">
    <property type="component" value="Chromosome"/>
</dbReference>
<name>A0A7D6GKL1_9EURY</name>
<evidence type="ECO:0000259" key="2">
    <source>
        <dbReference type="Pfam" id="PF24035"/>
    </source>
</evidence>
<proteinExistence type="predicted"/>
<protein>
    <recommendedName>
        <fullName evidence="2">DUF7344 domain-containing protein</fullName>
    </recommendedName>
</protein>
<feature type="domain" description="DUF7344" evidence="2">
    <location>
        <begin position="23"/>
        <end position="118"/>
    </location>
</feature>
<feature type="region of interest" description="Disordered" evidence="1">
    <location>
        <begin position="62"/>
        <end position="90"/>
    </location>
</feature>
<dbReference type="InterPro" id="IPR036388">
    <property type="entry name" value="WH-like_DNA-bd_sf"/>
</dbReference>
<accession>A0A7D6GKL1</accession>
<dbReference type="AlphaFoldDB" id="A0A7D6GKL1"/>
<sequence length="138" mass="15490">MRETEGEGTGLTSEATPSLDLVFNLLSNSRRRYALYYLNDQPDGVATIETLVENVIALEEATDVDGETTANTRTTTGQEEGGSTDRQTNVRTELQHVHLPKLEDAGLLEHDRRSGTVRYWSQPSVEEWLEHAYHKETA</sequence>
<reference evidence="3 4" key="1">
    <citation type="submission" date="2020-07" db="EMBL/GenBank/DDBJ databases">
        <title>Natrinema (YPL30) sp. nov. and Haloterrigena xxxxxx (YPL8) sp. nov., isolated from a salt mine.</title>
        <authorList>
            <person name="Cui H."/>
        </authorList>
    </citation>
    <scope>NUCLEOTIDE SEQUENCE [LARGE SCALE GENOMIC DNA]</scope>
    <source>
        <strain evidence="3 4">YPL13</strain>
    </source>
</reference>
<dbReference type="Gene3D" id="1.10.10.10">
    <property type="entry name" value="Winged helix-like DNA-binding domain superfamily/Winged helix DNA-binding domain"/>
    <property type="match status" value="1"/>
</dbReference>
<dbReference type="EMBL" id="CP059154">
    <property type="protein sequence ID" value="QLK26220.1"/>
    <property type="molecule type" value="Genomic_DNA"/>
</dbReference>
<dbReference type="InterPro" id="IPR055768">
    <property type="entry name" value="DUF7344"/>
</dbReference>
<dbReference type="OrthoDB" id="21363at2157"/>
<evidence type="ECO:0000256" key="1">
    <source>
        <dbReference type="SAM" id="MobiDB-lite"/>
    </source>
</evidence>
<evidence type="ECO:0000313" key="4">
    <source>
        <dbReference type="Proteomes" id="UP000510869"/>
    </source>
</evidence>